<dbReference type="InterPro" id="IPR011701">
    <property type="entry name" value="MFS"/>
</dbReference>
<dbReference type="PANTHER" id="PTHR20772:SF2">
    <property type="entry name" value="PROTEIN FMP42"/>
    <property type="match status" value="1"/>
</dbReference>
<evidence type="ECO:0000256" key="1">
    <source>
        <dbReference type="ARBA" id="ARBA00004141"/>
    </source>
</evidence>
<feature type="transmembrane region" description="Helical" evidence="8">
    <location>
        <begin position="240"/>
        <end position="259"/>
    </location>
</feature>
<feature type="transmembrane region" description="Helical" evidence="8">
    <location>
        <begin position="180"/>
        <end position="200"/>
    </location>
</feature>
<feature type="transmembrane region" description="Helical" evidence="8">
    <location>
        <begin position="531"/>
        <end position="552"/>
    </location>
</feature>
<dbReference type="InterPro" id="IPR052599">
    <property type="entry name" value="SLC43A_AATransporter"/>
</dbReference>
<accession>A0A086JI94</accession>
<evidence type="ECO:0000256" key="6">
    <source>
        <dbReference type="ARBA" id="ARBA00022989"/>
    </source>
</evidence>
<dbReference type="OrthoDB" id="330047at2759"/>
<reference evidence="9 10" key="1">
    <citation type="submission" date="2014-02" db="EMBL/GenBank/DDBJ databases">
        <authorList>
            <person name="Sibley D."/>
            <person name="Venepally P."/>
            <person name="Karamycheva S."/>
            <person name="Hadjithomas M."/>
            <person name="Khan A."/>
            <person name="Brunk B."/>
            <person name="Roos D."/>
            <person name="Caler E."/>
            <person name="Lorenzi H."/>
        </authorList>
    </citation>
    <scope>NUCLEOTIDE SEQUENCE [LARGE SCALE GENOMIC DNA]</scope>
    <source>
        <strain evidence="9 10">GAB2-2007-GAL-DOM2</strain>
    </source>
</reference>
<keyword evidence="3" id="KW-0813">Transport</keyword>
<dbReference type="Gene3D" id="1.20.1250.20">
    <property type="entry name" value="MFS general substrate transporter like domains"/>
    <property type="match status" value="1"/>
</dbReference>
<feature type="transmembrane region" description="Helical" evidence="8">
    <location>
        <begin position="501"/>
        <end position="519"/>
    </location>
</feature>
<evidence type="ECO:0000256" key="3">
    <source>
        <dbReference type="ARBA" id="ARBA00022448"/>
    </source>
</evidence>
<feature type="transmembrane region" description="Helical" evidence="8">
    <location>
        <begin position="123"/>
        <end position="142"/>
    </location>
</feature>
<feature type="transmembrane region" description="Helical" evidence="8">
    <location>
        <begin position="415"/>
        <end position="432"/>
    </location>
</feature>
<dbReference type="VEuPathDB" id="ToxoDB:TGDOM2_293420"/>
<evidence type="ECO:0000256" key="2">
    <source>
        <dbReference type="ARBA" id="ARBA00006595"/>
    </source>
</evidence>
<evidence type="ECO:0000256" key="7">
    <source>
        <dbReference type="ARBA" id="ARBA00023136"/>
    </source>
</evidence>
<feature type="transmembrane region" description="Helical" evidence="8">
    <location>
        <begin position="207"/>
        <end position="228"/>
    </location>
</feature>
<keyword evidence="6 8" id="KW-1133">Transmembrane helix</keyword>
<keyword evidence="7 8" id="KW-0472">Membrane</keyword>
<dbReference type="Pfam" id="PF07690">
    <property type="entry name" value="MFS_1"/>
    <property type="match status" value="1"/>
</dbReference>
<dbReference type="InterPro" id="IPR036259">
    <property type="entry name" value="MFS_trans_sf"/>
</dbReference>
<protein>
    <submittedName>
        <fullName evidence="9">Transporter, major facilitator family protein</fullName>
    </submittedName>
</protein>
<dbReference type="Proteomes" id="UP000028837">
    <property type="component" value="Unassembled WGS sequence"/>
</dbReference>
<dbReference type="GO" id="GO:0016020">
    <property type="term" value="C:membrane"/>
    <property type="evidence" value="ECO:0007669"/>
    <property type="project" value="UniProtKB-SubCell"/>
</dbReference>
<keyword evidence="5" id="KW-0029">Amino-acid transport</keyword>
<evidence type="ECO:0000256" key="4">
    <source>
        <dbReference type="ARBA" id="ARBA00022692"/>
    </source>
</evidence>
<feature type="transmembrane region" description="Helical" evidence="8">
    <location>
        <begin position="462"/>
        <end position="489"/>
    </location>
</feature>
<comment type="similarity">
    <text evidence="2">Belongs to the SLC43A transporter (TC 2.A.1.44) family.</text>
</comment>
<evidence type="ECO:0000313" key="10">
    <source>
        <dbReference type="Proteomes" id="UP000028837"/>
    </source>
</evidence>
<comment type="subcellular location">
    <subcellularLocation>
        <location evidence="1">Membrane</location>
        <topology evidence="1">Multi-pass membrane protein</topology>
    </subcellularLocation>
</comment>
<dbReference type="GO" id="GO:0022857">
    <property type="term" value="F:transmembrane transporter activity"/>
    <property type="evidence" value="ECO:0007669"/>
    <property type="project" value="InterPro"/>
</dbReference>
<dbReference type="PANTHER" id="PTHR20772">
    <property type="entry name" value="PROTEIN FMP42"/>
    <property type="match status" value="1"/>
</dbReference>
<proteinExistence type="inferred from homology"/>
<comment type="caution">
    <text evidence="9">The sequence shown here is derived from an EMBL/GenBank/DDBJ whole genome shotgun (WGS) entry which is preliminary data.</text>
</comment>
<keyword evidence="4 8" id="KW-0812">Transmembrane</keyword>
<gene>
    <name evidence="9" type="ORF">TGDOM2_293420</name>
</gene>
<evidence type="ECO:0000256" key="5">
    <source>
        <dbReference type="ARBA" id="ARBA00022970"/>
    </source>
</evidence>
<feature type="transmembrane region" description="Helical" evidence="8">
    <location>
        <begin position="437"/>
        <end position="456"/>
    </location>
</feature>
<dbReference type="SUPFAM" id="SSF103473">
    <property type="entry name" value="MFS general substrate transporter"/>
    <property type="match status" value="1"/>
</dbReference>
<sequence>MSFSEEQVPHALLVTAHQSFPTMQSVDPPVARPIQRAASVAALEKIAQVPNKTPFGISRWVLLAIFLFYSFLTGPSYWNWTAFADIFFLRGEYVWGCEPNEIDRTKHAHQPKCDDQDVAVQQLFTIIVASDFSFSCLSGFLLDYAGPRLTGLAGTSVLLLAWCLLGAADETRHMLVPGAILWGLSSSAAFFPCLSVANLFPTSRNTVIGFLGASRTLSNATPLVLRSIAMNNHTLASRLFYGYAGLCIGLCVIIAAIFIPMRQWQVLPSLAKAAGLVPTDGGTVEDTAPASSSEADAEHTDRENVEFIGMKRGFSRSLSALRTATLVGGEEREDEQAHVDLLQVAVLRQDTLMTMQRGTTAAAVSRGLDWNAFLREAFSLVFIPLCVYEAFVLLSNSFFSSSARHLLPAAYEANQIIQIFAFLPAPLLGVLADKAGILVTMAVVNGSGLFAFIMAMVPEVPAAVVCQYLACLCIAVNNSFIMSQVYCYVNQSFQEGHAGKLIGIACLVAGLPSLAANAMLSTAVSDGFPNMMSLCIGLLTVNFLLIGGLGVARRRRAQKLLAETEVAFQSDMATG</sequence>
<dbReference type="GO" id="GO:0006865">
    <property type="term" value="P:amino acid transport"/>
    <property type="evidence" value="ECO:0007669"/>
    <property type="project" value="UniProtKB-KW"/>
</dbReference>
<organism evidence="9 10">
    <name type="scientific">Toxoplasma gondii GAB2-2007-GAL-DOM2</name>
    <dbReference type="NCBI Taxonomy" id="1130820"/>
    <lineage>
        <taxon>Eukaryota</taxon>
        <taxon>Sar</taxon>
        <taxon>Alveolata</taxon>
        <taxon>Apicomplexa</taxon>
        <taxon>Conoidasida</taxon>
        <taxon>Coccidia</taxon>
        <taxon>Eucoccidiorida</taxon>
        <taxon>Eimeriorina</taxon>
        <taxon>Sarcocystidae</taxon>
        <taxon>Toxoplasma</taxon>
    </lineage>
</organism>
<feature type="transmembrane region" description="Helical" evidence="8">
    <location>
        <begin position="60"/>
        <end position="78"/>
    </location>
</feature>
<evidence type="ECO:0000313" key="9">
    <source>
        <dbReference type="EMBL" id="KFG31862.1"/>
    </source>
</evidence>
<name>A0A086JI94_TOXGO</name>
<dbReference type="AlphaFoldDB" id="A0A086JI94"/>
<evidence type="ECO:0000256" key="8">
    <source>
        <dbReference type="SAM" id="Phobius"/>
    </source>
</evidence>
<dbReference type="EMBL" id="AHZU02001484">
    <property type="protein sequence ID" value="KFG31862.1"/>
    <property type="molecule type" value="Genomic_DNA"/>
</dbReference>
<feature type="transmembrane region" description="Helical" evidence="8">
    <location>
        <begin position="149"/>
        <end position="168"/>
    </location>
</feature>
<feature type="transmembrane region" description="Helical" evidence="8">
    <location>
        <begin position="377"/>
        <end position="395"/>
    </location>
</feature>